<proteinExistence type="predicted"/>
<accession>A0A4R5L809</accession>
<dbReference type="OrthoDB" id="9799053at2"/>
<dbReference type="PANTHER" id="PTHR40943">
    <property type="entry name" value="CYTOPLASMIC PROTEIN-RELATED"/>
    <property type="match status" value="1"/>
</dbReference>
<dbReference type="Pfam" id="PF05899">
    <property type="entry name" value="Cupin_3"/>
    <property type="match status" value="1"/>
</dbReference>
<evidence type="ECO:0000313" key="2">
    <source>
        <dbReference type="EMBL" id="TDG03869.1"/>
    </source>
</evidence>
<organism evidence="2 3">
    <name type="scientific">Paraburkholderia guartelaensis</name>
    <dbReference type="NCBI Taxonomy" id="2546446"/>
    <lineage>
        <taxon>Bacteria</taxon>
        <taxon>Pseudomonadati</taxon>
        <taxon>Pseudomonadota</taxon>
        <taxon>Betaproteobacteria</taxon>
        <taxon>Burkholderiales</taxon>
        <taxon>Burkholderiaceae</taxon>
        <taxon>Paraburkholderia</taxon>
    </lineage>
</organism>
<dbReference type="Proteomes" id="UP000295606">
    <property type="component" value="Unassembled WGS sequence"/>
</dbReference>
<dbReference type="InterPro" id="IPR011051">
    <property type="entry name" value="RmlC_Cupin_sf"/>
</dbReference>
<dbReference type="RefSeq" id="WP_133187730.1">
    <property type="nucleotide sequence ID" value="NZ_CAJMZB010000004.1"/>
</dbReference>
<sequence length="114" mass="12369">MKVQQITQSIDVQALEDWGTAGAPGSQAIRVSGVQKVIPGTESIDTGLFECTSGTYRRSVKEAEVMHILSGSGRFTPDGEATVHFRGGDTLFFAANTEGTWEVDETMRKVYVIL</sequence>
<evidence type="ECO:0000313" key="3">
    <source>
        <dbReference type="Proteomes" id="UP000295606"/>
    </source>
</evidence>
<dbReference type="SUPFAM" id="SSF51182">
    <property type="entry name" value="RmlC-like cupins"/>
    <property type="match status" value="1"/>
</dbReference>
<reference evidence="2 3" key="1">
    <citation type="submission" date="2019-03" db="EMBL/GenBank/DDBJ databases">
        <title>Paraburkholderia sp. isolated from native Mimosa gymnas in Guartela State Park, Brazil.</title>
        <authorList>
            <person name="Paulitsch F."/>
            <person name="Hungria M."/>
            <person name="Delamuta J.R.M."/>
            <person name="Ribeiro R.A."/>
            <person name="Dall'Agnol R."/>
            <person name="Silva J.S.B."/>
        </authorList>
    </citation>
    <scope>NUCLEOTIDE SEQUENCE [LARGE SCALE GENOMIC DNA]</scope>
    <source>
        <strain evidence="2 3">CNPSo 3008</strain>
    </source>
</reference>
<feature type="domain" description="(S)-ureidoglycine aminohydrolase cupin" evidence="1">
    <location>
        <begin position="43"/>
        <end position="111"/>
    </location>
</feature>
<dbReference type="AlphaFoldDB" id="A0A4R5L809"/>
<dbReference type="InterPro" id="IPR008579">
    <property type="entry name" value="UGlyAH_Cupin_dom"/>
</dbReference>
<protein>
    <submittedName>
        <fullName evidence="2">DUF861 domain-containing protein</fullName>
    </submittedName>
</protein>
<dbReference type="CDD" id="cd02227">
    <property type="entry name" value="cupin_TM1112-like"/>
    <property type="match status" value="1"/>
</dbReference>
<dbReference type="Gene3D" id="2.60.120.10">
    <property type="entry name" value="Jelly Rolls"/>
    <property type="match status" value="1"/>
</dbReference>
<evidence type="ECO:0000259" key="1">
    <source>
        <dbReference type="Pfam" id="PF05899"/>
    </source>
</evidence>
<dbReference type="InterPro" id="IPR014710">
    <property type="entry name" value="RmlC-like_jellyroll"/>
</dbReference>
<comment type="caution">
    <text evidence="2">The sequence shown here is derived from an EMBL/GenBank/DDBJ whole genome shotgun (WGS) entry which is preliminary data.</text>
</comment>
<gene>
    <name evidence="2" type="ORF">E1N52_32735</name>
</gene>
<name>A0A4R5L809_9BURK</name>
<dbReference type="PANTHER" id="PTHR40943:SF1">
    <property type="entry name" value="CYTOPLASMIC PROTEIN"/>
    <property type="match status" value="1"/>
</dbReference>
<dbReference type="EMBL" id="SMOD01000035">
    <property type="protein sequence ID" value="TDG03869.1"/>
    <property type="molecule type" value="Genomic_DNA"/>
</dbReference>